<feature type="chain" id="PRO_5011740834" evidence="1">
    <location>
        <begin position="28"/>
        <end position="74"/>
    </location>
</feature>
<name>A0A1G5WMU5_9FIRM</name>
<evidence type="ECO:0000313" key="3">
    <source>
        <dbReference type="Proteomes" id="UP000199689"/>
    </source>
</evidence>
<keyword evidence="3" id="KW-1185">Reference proteome</keyword>
<dbReference type="GeneID" id="87756481"/>
<feature type="signal peptide" evidence="1">
    <location>
        <begin position="1"/>
        <end position="27"/>
    </location>
</feature>
<proteinExistence type="predicted"/>
<evidence type="ECO:0000256" key="1">
    <source>
        <dbReference type="SAM" id="SignalP"/>
    </source>
</evidence>
<dbReference type="Proteomes" id="UP000199689">
    <property type="component" value="Unassembled WGS sequence"/>
</dbReference>
<protein>
    <submittedName>
        <fullName evidence="2">Uncharacterized protein</fullName>
    </submittedName>
</protein>
<dbReference type="STRING" id="209880.SAMN02910343_01487"/>
<evidence type="ECO:0000313" key="2">
    <source>
        <dbReference type="EMBL" id="SDA59549.1"/>
    </source>
</evidence>
<sequence length="74" mass="7936">MKKGYTRNLIILAMMGVGVLPGMSAYAAPPAISAGDAAVLADGGNQANVIMRKNQWQDRQWMQKQVAAGEKMKS</sequence>
<organism evidence="2 3">
    <name type="scientific">Allisonella histaminiformans</name>
    <dbReference type="NCBI Taxonomy" id="209880"/>
    <lineage>
        <taxon>Bacteria</taxon>
        <taxon>Bacillati</taxon>
        <taxon>Bacillota</taxon>
        <taxon>Negativicutes</taxon>
        <taxon>Veillonellales</taxon>
        <taxon>Veillonellaceae</taxon>
        <taxon>Allisonella</taxon>
    </lineage>
</organism>
<accession>A0A1G5WMU5</accession>
<dbReference type="EMBL" id="FMXA01000025">
    <property type="protein sequence ID" value="SDA59549.1"/>
    <property type="molecule type" value="Genomic_DNA"/>
</dbReference>
<keyword evidence="1" id="KW-0732">Signal</keyword>
<gene>
    <name evidence="2" type="ORF">SAMN02910343_01487</name>
</gene>
<dbReference type="AlphaFoldDB" id="A0A1G5WMU5"/>
<dbReference type="RefSeq" id="WP_091365408.1">
    <property type="nucleotide sequence ID" value="NZ_FMXA01000025.1"/>
</dbReference>
<reference evidence="2 3" key="1">
    <citation type="submission" date="2016-10" db="EMBL/GenBank/DDBJ databases">
        <authorList>
            <person name="de Groot N.N."/>
        </authorList>
    </citation>
    <scope>NUCLEOTIDE SEQUENCE [LARGE SCALE GENOMIC DNA]</scope>
    <source>
        <strain evidence="2 3">DSM 15230</strain>
    </source>
</reference>